<dbReference type="Gene3D" id="3.40.50.2300">
    <property type="match status" value="1"/>
</dbReference>
<accession>A0A7W7ZIB6</accession>
<protein>
    <submittedName>
        <fullName evidence="5">CheY-like chemotaxis protein</fullName>
    </submittedName>
</protein>
<dbReference type="InterPro" id="IPR001789">
    <property type="entry name" value="Sig_transdc_resp-reg_receiver"/>
</dbReference>
<evidence type="ECO:0000256" key="3">
    <source>
        <dbReference type="PROSITE-ProRule" id="PRU00169"/>
    </source>
</evidence>
<feature type="domain" description="Response regulatory" evidence="4">
    <location>
        <begin position="1"/>
        <end position="117"/>
    </location>
</feature>
<dbReference type="PROSITE" id="PS50110">
    <property type="entry name" value="RESPONSE_REGULATORY"/>
    <property type="match status" value="1"/>
</dbReference>
<organism evidence="5 6">
    <name type="scientific">Granulicella aggregans</name>
    <dbReference type="NCBI Taxonomy" id="474949"/>
    <lineage>
        <taxon>Bacteria</taxon>
        <taxon>Pseudomonadati</taxon>
        <taxon>Acidobacteriota</taxon>
        <taxon>Terriglobia</taxon>
        <taxon>Terriglobales</taxon>
        <taxon>Acidobacteriaceae</taxon>
        <taxon>Granulicella</taxon>
    </lineage>
</organism>
<dbReference type="InterPro" id="IPR011006">
    <property type="entry name" value="CheY-like_superfamily"/>
</dbReference>
<evidence type="ECO:0000259" key="4">
    <source>
        <dbReference type="PROSITE" id="PS50110"/>
    </source>
</evidence>
<evidence type="ECO:0000313" key="5">
    <source>
        <dbReference type="EMBL" id="MBB5060460.1"/>
    </source>
</evidence>
<feature type="modified residue" description="4-aspartylphosphate" evidence="3">
    <location>
        <position position="50"/>
    </location>
</feature>
<dbReference type="SMART" id="SM00448">
    <property type="entry name" value="REC"/>
    <property type="match status" value="1"/>
</dbReference>
<evidence type="ECO:0000256" key="2">
    <source>
        <dbReference type="ARBA" id="ARBA00023012"/>
    </source>
</evidence>
<keyword evidence="1 3" id="KW-0597">Phosphoprotein</keyword>
<proteinExistence type="predicted"/>
<dbReference type="Pfam" id="PF00072">
    <property type="entry name" value="Response_reg"/>
    <property type="match status" value="1"/>
</dbReference>
<evidence type="ECO:0000313" key="6">
    <source>
        <dbReference type="Proteomes" id="UP000540989"/>
    </source>
</evidence>
<gene>
    <name evidence="5" type="ORF">HDF16_005196</name>
</gene>
<dbReference type="RefSeq" id="WP_184222779.1">
    <property type="nucleotide sequence ID" value="NZ_JACHIP010000014.1"/>
</dbReference>
<dbReference type="InterPro" id="IPR050595">
    <property type="entry name" value="Bact_response_regulator"/>
</dbReference>
<dbReference type="Proteomes" id="UP000540989">
    <property type="component" value="Unassembled WGS sequence"/>
</dbReference>
<dbReference type="AlphaFoldDB" id="A0A7W7ZIB6"/>
<dbReference type="GO" id="GO:0000160">
    <property type="term" value="P:phosphorelay signal transduction system"/>
    <property type="evidence" value="ECO:0007669"/>
    <property type="project" value="UniProtKB-KW"/>
</dbReference>
<reference evidence="5 6" key="1">
    <citation type="submission" date="2020-08" db="EMBL/GenBank/DDBJ databases">
        <title>Genomic Encyclopedia of Type Strains, Phase IV (KMG-V): Genome sequencing to study the core and pangenomes of soil and plant-associated prokaryotes.</title>
        <authorList>
            <person name="Whitman W."/>
        </authorList>
    </citation>
    <scope>NUCLEOTIDE SEQUENCE [LARGE SCALE GENOMIC DNA]</scope>
    <source>
        <strain evidence="5 6">M8UP14</strain>
    </source>
</reference>
<comment type="caution">
    <text evidence="5">The sequence shown here is derived from an EMBL/GenBank/DDBJ whole genome shotgun (WGS) entry which is preliminary data.</text>
</comment>
<name>A0A7W7ZIB6_9BACT</name>
<dbReference type="SUPFAM" id="SSF52172">
    <property type="entry name" value="CheY-like"/>
    <property type="match status" value="1"/>
</dbReference>
<dbReference type="PANTHER" id="PTHR44591:SF14">
    <property type="entry name" value="PROTEIN PILG"/>
    <property type="match status" value="1"/>
</dbReference>
<dbReference type="CDD" id="cd00156">
    <property type="entry name" value="REC"/>
    <property type="match status" value="1"/>
</dbReference>
<dbReference type="EMBL" id="JACHIP010000014">
    <property type="protein sequence ID" value="MBB5060460.1"/>
    <property type="molecule type" value="Genomic_DNA"/>
</dbReference>
<keyword evidence="2" id="KW-0902">Two-component regulatory system</keyword>
<sequence length="128" mass="14098">MVFVVDDEIVIAETLVTILKRCGFEATSFNDPLKALANAEVGAPDMLISDVVMPQISGVELAIRLKALCPSCKILLFSGQAQTANLLEKARELGHDFNLLTKPVHPRELLRQIREQHDGWMPGEMTGT</sequence>
<dbReference type="PANTHER" id="PTHR44591">
    <property type="entry name" value="STRESS RESPONSE REGULATOR PROTEIN 1"/>
    <property type="match status" value="1"/>
</dbReference>
<evidence type="ECO:0000256" key="1">
    <source>
        <dbReference type="ARBA" id="ARBA00022553"/>
    </source>
</evidence>
<keyword evidence="6" id="KW-1185">Reference proteome</keyword>